<reference evidence="2 3" key="1">
    <citation type="submission" date="2017-09" db="EMBL/GenBank/DDBJ databases">
        <authorList>
            <person name="Lee N."/>
            <person name="Cho B.-K."/>
        </authorList>
    </citation>
    <scope>NUCLEOTIDE SEQUENCE [LARGE SCALE GENOMIC DNA]</scope>
    <source>
        <strain evidence="2 3">ATCC 27476</strain>
    </source>
</reference>
<evidence type="ECO:0000256" key="1">
    <source>
        <dbReference type="SAM" id="MobiDB-lite"/>
    </source>
</evidence>
<proteinExistence type="predicted"/>
<dbReference type="Proteomes" id="UP000325563">
    <property type="component" value="Chromosome"/>
</dbReference>
<dbReference type="InterPro" id="IPR048001">
    <property type="entry name" value="SPW_0924-like"/>
</dbReference>
<feature type="region of interest" description="Disordered" evidence="1">
    <location>
        <begin position="26"/>
        <end position="46"/>
    </location>
</feature>
<name>A0A5J6JAS2_STRVI</name>
<gene>
    <name evidence="2" type="ORF">CP980_25020</name>
</gene>
<evidence type="ECO:0000313" key="2">
    <source>
        <dbReference type="EMBL" id="QEV47910.1"/>
    </source>
</evidence>
<dbReference type="GeneID" id="95613807"/>
<accession>A0A5J6JAS2</accession>
<sequence>MRALLAAAIGLAAALALVFAVTAFGAPEGKTSPKPLLTTAPTAPGQ</sequence>
<dbReference type="EMBL" id="CP023692">
    <property type="protein sequence ID" value="QEV47910.1"/>
    <property type="molecule type" value="Genomic_DNA"/>
</dbReference>
<organism evidence="2 3">
    <name type="scientific">Streptomyces vinaceus</name>
    <dbReference type="NCBI Taxonomy" id="1960"/>
    <lineage>
        <taxon>Bacteria</taxon>
        <taxon>Bacillati</taxon>
        <taxon>Actinomycetota</taxon>
        <taxon>Actinomycetes</taxon>
        <taxon>Kitasatosporales</taxon>
        <taxon>Streptomycetaceae</taxon>
        <taxon>Streptomyces</taxon>
    </lineage>
</organism>
<dbReference type="NCBIfam" id="NF033490">
    <property type="entry name" value="small_SPW0924"/>
    <property type="match status" value="1"/>
</dbReference>
<dbReference type="RefSeq" id="WP_107489825.1">
    <property type="nucleotide sequence ID" value="NZ_BNBW01000015.1"/>
</dbReference>
<dbReference type="AlphaFoldDB" id="A0A5J6JAS2"/>
<evidence type="ECO:0000313" key="3">
    <source>
        <dbReference type="Proteomes" id="UP000325563"/>
    </source>
</evidence>
<keyword evidence="3" id="KW-1185">Reference proteome</keyword>
<protein>
    <submittedName>
        <fullName evidence="2">SPW_0924 family protein</fullName>
    </submittedName>
</protein>
<dbReference type="KEGG" id="svn:CP980_25020"/>